<organism evidence="2 3">
    <name type="scientific">Eleginops maclovinus</name>
    <name type="common">Patagonian blennie</name>
    <name type="synonym">Eleginus maclovinus</name>
    <dbReference type="NCBI Taxonomy" id="56733"/>
    <lineage>
        <taxon>Eukaryota</taxon>
        <taxon>Metazoa</taxon>
        <taxon>Chordata</taxon>
        <taxon>Craniata</taxon>
        <taxon>Vertebrata</taxon>
        <taxon>Euteleostomi</taxon>
        <taxon>Actinopterygii</taxon>
        <taxon>Neopterygii</taxon>
        <taxon>Teleostei</taxon>
        <taxon>Neoteleostei</taxon>
        <taxon>Acanthomorphata</taxon>
        <taxon>Eupercaria</taxon>
        <taxon>Perciformes</taxon>
        <taxon>Notothenioidei</taxon>
        <taxon>Eleginopidae</taxon>
        <taxon>Eleginops</taxon>
    </lineage>
</organism>
<dbReference type="Proteomes" id="UP001346869">
    <property type="component" value="Unassembled WGS sequence"/>
</dbReference>
<evidence type="ECO:0000313" key="2">
    <source>
        <dbReference type="EMBL" id="KAK5848339.1"/>
    </source>
</evidence>
<dbReference type="EMBL" id="JAUZQC010000025">
    <property type="protein sequence ID" value="KAK5848339.1"/>
    <property type="molecule type" value="Genomic_DNA"/>
</dbReference>
<dbReference type="AlphaFoldDB" id="A0AAN8AA21"/>
<accession>A0AAN8AA21</accession>
<feature type="compositionally biased region" description="Basic and acidic residues" evidence="1">
    <location>
        <begin position="54"/>
        <end position="66"/>
    </location>
</feature>
<sequence length="140" mass="15472">MAQTPRELDVCVRPNAEFVRTVAWGYRNAPKHSGKLTEVAKKAVAKLVGDLPPFKEAEDDTRERNKPAGTCHKLHIQQNGGGGLSQRNWHSPAPEKQFIKQKPPLTQSVHLTALPLSSSPYLPLSPLFSATRVNSKKVDE</sequence>
<reference evidence="2 3" key="1">
    <citation type="journal article" date="2023" name="Genes (Basel)">
        <title>Chromosome-Level Genome Assembly and Circadian Gene Repertoire of the Patagonia Blennie Eleginops maclovinus-The Closest Ancestral Proxy of Antarctic Cryonotothenioids.</title>
        <authorList>
            <person name="Cheng C.C."/>
            <person name="Rivera-Colon A.G."/>
            <person name="Minhas B.F."/>
            <person name="Wilson L."/>
            <person name="Rayamajhi N."/>
            <person name="Vargas-Chacoff L."/>
            <person name="Catchen J.M."/>
        </authorList>
    </citation>
    <scope>NUCLEOTIDE SEQUENCE [LARGE SCALE GENOMIC DNA]</scope>
    <source>
        <strain evidence="2">JMC-PN-2008</strain>
    </source>
</reference>
<comment type="caution">
    <text evidence="2">The sequence shown here is derived from an EMBL/GenBank/DDBJ whole genome shotgun (WGS) entry which is preliminary data.</text>
</comment>
<proteinExistence type="predicted"/>
<evidence type="ECO:0000313" key="3">
    <source>
        <dbReference type="Proteomes" id="UP001346869"/>
    </source>
</evidence>
<protein>
    <submittedName>
        <fullName evidence="2">Uncharacterized protein</fullName>
    </submittedName>
</protein>
<evidence type="ECO:0000256" key="1">
    <source>
        <dbReference type="SAM" id="MobiDB-lite"/>
    </source>
</evidence>
<feature type="region of interest" description="Disordered" evidence="1">
    <location>
        <begin position="54"/>
        <end position="94"/>
    </location>
</feature>
<gene>
    <name evidence="2" type="ORF">PBY51_005963</name>
</gene>
<keyword evidence="3" id="KW-1185">Reference proteome</keyword>
<name>A0AAN8AA21_ELEMC</name>
<reference evidence="2 3" key="2">
    <citation type="journal article" date="2023" name="Mol. Biol. Evol.">
        <title>Genomics of Secondarily Temperate Adaptation in the Only Non-Antarctic Icefish.</title>
        <authorList>
            <person name="Rivera-Colon A.G."/>
            <person name="Rayamajhi N."/>
            <person name="Minhas B.F."/>
            <person name="Madrigal G."/>
            <person name="Bilyk K.T."/>
            <person name="Yoon V."/>
            <person name="Hune M."/>
            <person name="Gregory S."/>
            <person name="Cheng C.H.C."/>
            <person name="Catchen J.M."/>
        </authorList>
    </citation>
    <scope>NUCLEOTIDE SEQUENCE [LARGE SCALE GENOMIC DNA]</scope>
    <source>
        <strain evidence="2">JMC-PN-2008</strain>
    </source>
</reference>